<reference evidence="3 4" key="1">
    <citation type="submission" date="2014-06" db="EMBL/GenBank/DDBJ databases">
        <title>Draft genome sequence of Bacillus manliponensis JCM 15802 (MCCC 1A00708).</title>
        <authorList>
            <person name="Lai Q."/>
            <person name="Liu Y."/>
            <person name="Shao Z."/>
        </authorList>
    </citation>
    <scope>NUCLEOTIDE SEQUENCE [LARGE SCALE GENOMIC DNA]</scope>
    <source>
        <strain evidence="3 4">JCM 15802</strain>
    </source>
</reference>
<organism evidence="3 4">
    <name type="scientific">Bacillus manliponensis</name>
    <dbReference type="NCBI Taxonomy" id="574376"/>
    <lineage>
        <taxon>Bacteria</taxon>
        <taxon>Bacillati</taxon>
        <taxon>Bacillota</taxon>
        <taxon>Bacilli</taxon>
        <taxon>Bacillales</taxon>
        <taxon>Bacillaceae</taxon>
        <taxon>Bacillus</taxon>
        <taxon>Bacillus cereus group</taxon>
    </lineage>
</organism>
<dbReference type="AlphaFoldDB" id="A0A073JZX3"/>
<evidence type="ECO:0000259" key="2">
    <source>
        <dbReference type="Pfam" id="PF06713"/>
    </source>
</evidence>
<feature type="transmembrane region" description="Helical" evidence="1">
    <location>
        <begin position="9"/>
        <end position="28"/>
    </location>
</feature>
<proteinExistence type="predicted"/>
<dbReference type="Pfam" id="PF06713">
    <property type="entry name" value="bPH_4"/>
    <property type="match status" value="1"/>
</dbReference>
<dbReference type="RefSeq" id="WP_034638609.1">
    <property type="nucleotide sequence ID" value="NZ_CBCSJC010000031.1"/>
</dbReference>
<feature type="domain" description="Uncharacterized protein YyaB-like PH" evidence="2">
    <location>
        <begin position="54"/>
        <end position="127"/>
    </location>
</feature>
<accession>A0A073JZX3</accession>
<dbReference type="EMBL" id="JOTN01000006">
    <property type="protein sequence ID" value="KEK19790.1"/>
    <property type="molecule type" value="Genomic_DNA"/>
</dbReference>
<feature type="transmembrane region" description="Helical" evidence="1">
    <location>
        <begin position="34"/>
        <end position="52"/>
    </location>
</feature>
<dbReference type="OrthoDB" id="6658731at2"/>
<protein>
    <recommendedName>
        <fullName evidence="2">Uncharacterized protein YyaB-like PH domain-containing protein</fullName>
    </recommendedName>
</protein>
<name>A0A073JZX3_9BACI</name>
<dbReference type="GO" id="GO:0030153">
    <property type="term" value="P:bacteriocin immunity"/>
    <property type="evidence" value="ECO:0007669"/>
    <property type="project" value="InterPro"/>
</dbReference>
<evidence type="ECO:0000313" key="3">
    <source>
        <dbReference type="EMBL" id="KEK19790.1"/>
    </source>
</evidence>
<dbReference type="InterPro" id="IPR009589">
    <property type="entry name" value="PH_YyaB-like"/>
</dbReference>
<sequence>MYFKTKKDLWITAVFLIMICLCILPPIFLLDFKVIKFFIPFSAAIFMAWIWLRTGYKIVDNVLKIDYGPFQMKVAIAEIESIRNVKNPFIDPALSMDKIEINYSKCKTIAVSPVDKETFMKELFKYNANIKVQTF</sequence>
<dbReference type="eggNOG" id="COG3428">
    <property type="taxonomic scope" value="Bacteria"/>
</dbReference>
<dbReference type="STRING" id="574376.BAMA_21350"/>
<comment type="caution">
    <text evidence="3">The sequence shown here is derived from an EMBL/GenBank/DDBJ whole genome shotgun (WGS) entry which is preliminary data.</text>
</comment>
<keyword evidence="1" id="KW-0472">Membrane</keyword>
<gene>
    <name evidence="3" type="ORF">BAMA_21350</name>
</gene>
<dbReference type="Proteomes" id="UP000027822">
    <property type="component" value="Unassembled WGS sequence"/>
</dbReference>
<keyword evidence="1" id="KW-0812">Transmembrane</keyword>
<keyword evidence="1" id="KW-1133">Transmembrane helix</keyword>
<evidence type="ECO:0000313" key="4">
    <source>
        <dbReference type="Proteomes" id="UP000027822"/>
    </source>
</evidence>
<evidence type="ECO:0000256" key="1">
    <source>
        <dbReference type="SAM" id="Phobius"/>
    </source>
</evidence>
<keyword evidence="4" id="KW-1185">Reference proteome</keyword>